<evidence type="ECO:0000313" key="2">
    <source>
        <dbReference type="Proteomes" id="UP000093111"/>
    </source>
</evidence>
<keyword evidence="2" id="KW-1185">Reference proteome</keyword>
<dbReference type="OrthoDB" id="9813719at2"/>
<evidence type="ECO:0000313" key="1">
    <source>
        <dbReference type="EMBL" id="OBZ97164.1"/>
    </source>
</evidence>
<sequence length="67" mass="7565">MRTKSEALAAAKKRMLELQSQMTSRIISLAGEVAKLMEVVPERDAREFLRVKCNFPSSELTTYAAFN</sequence>
<protein>
    <recommendedName>
        <fullName evidence="3">Transposase</fullName>
    </recommendedName>
</protein>
<reference evidence="1 2" key="1">
    <citation type="journal article" date="2016" name="Syst. Appl. Microbiol.">
        <title>Pararhizobium polonicum sp. nov. isolated from tumors on stone fruit rootstocks.</title>
        <authorList>
            <person name="Pulawska J."/>
            <person name="Kuzmanovic N."/>
            <person name="Willems A."/>
            <person name="Pothier J.F."/>
        </authorList>
    </citation>
    <scope>NUCLEOTIDE SEQUENCE [LARGE SCALE GENOMIC DNA]</scope>
    <source>
        <strain evidence="1 2">F5.1</strain>
    </source>
</reference>
<dbReference type="AlphaFoldDB" id="A0A1C7PBT3"/>
<proteinExistence type="predicted"/>
<organism evidence="1 2">
    <name type="scientific">Pararhizobium polonicum</name>
    <dbReference type="NCBI Taxonomy" id="1612624"/>
    <lineage>
        <taxon>Bacteria</taxon>
        <taxon>Pseudomonadati</taxon>
        <taxon>Pseudomonadota</taxon>
        <taxon>Alphaproteobacteria</taxon>
        <taxon>Hyphomicrobiales</taxon>
        <taxon>Rhizobiaceae</taxon>
        <taxon>Rhizobium/Agrobacterium group</taxon>
        <taxon>Pararhizobium</taxon>
    </lineage>
</organism>
<dbReference type="EMBL" id="LGLV01000004">
    <property type="protein sequence ID" value="OBZ97164.1"/>
    <property type="molecule type" value="Genomic_DNA"/>
</dbReference>
<evidence type="ECO:0008006" key="3">
    <source>
        <dbReference type="Google" id="ProtNLM"/>
    </source>
</evidence>
<dbReference type="STRING" id="1612624.ADU59_05720"/>
<dbReference type="Proteomes" id="UP000093111">
    <property type="component" value="Unassembled WGS sequence"/>
</dbReference>
<accession>A0A1C7PBT3</accession>
<name>A0A1C7PBT3_9HYPH</name>
<comment type="caution">
    <text evidence="1">The sequence shown here is derived from an EMBL/GenBank/DDBJ whole genome shotgun (WGS) entry which is preliminary data.</text>
</comment>
<dbReference type="RefSeq" id="WP_068952475.1">
    <property type="nucleotide sequence ID" value="NZ_LGLV01000004.1"/>
</dbReference>
<gene>
    <name evidence="1" type="ORF">ADU59_05720</name>
</gene>